<dbReference type="Pfam" id="PF04965">
    <property type="entry name" value="GPW_gp25"/>
    <property type="match status" value="1"/>
</dbReference>
<sequence>MALADNAGFLGRGWGFPPRFDRSRRLPDMVEAEADIRQSLTVLFSTVPGERVMLPDYGCPLHLHVFDAMNQNTLTQLRSLIADAILRYEPRILLEDVIFDLSGAMQGELRITLDYLIRQTNTRSNMVFPFYFAEGTHVRRLAR</sequence>
<gene>
    <name evidence="2" type="ORF">DFR34_12221</name>
</gene>
<name>A0A318KJ54_9NEIS</name>
<dbReference type="EMBL" id="QJKI01000022">
    <property type="protein sequence ID" value="PXX76117.1"/>
    <property type="molecule type" value="Genomic_DNA"/>
</dbReference>
<reference evidence="2 3" key="1">
    <citation type="submission" date="2018-05" db="EMBL/GenBank/DDBJ databases">
        <title>Genomic Encyclopedia of Type Strains, Phase IV (KMG-IV): sequencing the most valuable type-strain genomes for metagenomic binning, comparative biology and taxonomic classification.</title>
        <authorList>
            <person name="Goeker M."/>
        </authorList>
    </citation>
    <scope>NUCLEOTIDE SEQUENCE [LARGE SCALE GENOMIC DNA]</scope>
    <source>
        <strain evidence="2 3">DSM 29661</strain>
    </source>
</reference>
<protein>
    <recommendedName>
        <fullName evidence="1">IraD/Gp25-like domain-containing protein</fullName>
    </recommendedName>
</protein>
<comment type="caution">
    <text evidence="2">The sequence shown here is derived from an EMBL/GenBank/DDBJ whole genome shotgun (WGS) entry which is preliminary data.</text>
</comment>
<keyword evidence="3" id="KW-1185">Reference proteome</keyword>
<evidence type="ECO:0000259" key="1">
    <source>
        <dbReference type="Pfam" id="PF04965"/>
    </source>
</evidence>
<evidence type="ECO:0000313" key="3">
    <source>
        <dbReference type="Proteomes" id="UP000247555"/>
    </source>
</evidence>
<accession>A0A318KJ54</accession>
<dbReference type="Proteomes" id="UP000247555">
    <property type="component" value="Unassembled WGS sequence"/>
</dbReference>
<organism evidence="2 3">
    <name type="scientific">Rivihabitans pingtungensis</name>
    <dbReference type="NCBI Taxonomy" id="1054498"/>
    <lineage>
        <taxon>Bacteria</taxon>
        <taxon>Pseudomonadati</taxon>
        <taxon>Pseudomonadota</taxon>
        <taxon>Betaproteobacteria</taxon>
        <taxon>Neisseriales</taxon>
        <taxon>Aquaspirillaceae</taxon>
        <taxon>Rivihabitans</taxon>
    </lineage>
</organism>
<dbReference type="RefSeq" id="WP_211309418.1">
    <property type="nucleotide sequence ID" value="NZ_JAKLKZ010000002.1"/>
</dbReference>
<dbReference type="SUPFAM" id="SSF160719">
    <property type="entry name" value="gpW/gp25-like"/>
    <property type="match status" value="1"/>
</dbReference>
<proteinExistence type="predicted"/>
<dbReference type="InterPro" id="IPR007048">
    <property type="entry name" value="IraD/Gp25-like"/>
</dbReference>
<evidence type="ECO:0000313" key="2">
    <source>
        <dbReference type="EMBL" id="PXX76117.1"/>
    </source>
</evidence>
<dbReference type="Gene3D" id="3.10.450.40">
    <property type="match status" value="1"/>
</dbReference>
<feature type="domain" description="IraD/Gp25-like" evidence="1">
    <location>
        <begin position="31"/>
        <end position="121"/>
    </location>
</feature>
<dbReference type="AlphaFoldDB" id="A0A318KJ54"/>